<proteinExistence type="predicted"/>
<feature type="compositionally biased region" description="Basic and acidic residues" evidence="1">
    <location>
        <begin position="294"/>
        <end position="304"/>
    </location>
</feature>
<gene>
    <name evidence="2" type="ORF">TSPGSL018_24194</name>
</gene>
<evidence type="ECO:0000313" key="2">
    <source>
        <dbReference type="EMBL" id="JAC62134.1"/>
    </source>
</evidence>
<organism evidence="2">
    <name type="scientific">Tetraselmis sp. GSL018</name>
    <dbReference type="NCBI Taxonomy" id="582737"/>
    <lineage>
        <taxon>Eukaryota</taxon>
        <taxon>Viridiplantae</taxon>
        <taxon>Chlorophyta</taxon>
        <taxon>core chlorophytes</taxon>
        <taxon>Chlorodendrophyceae</taxon>
        <taxon>Chlorodendrales</taxon>
        <taxon>Chlorodendraceae</taxon>
        <taxon>Tetraselmis</taxon>
    </lineage>
</organism>
<feature type="region of interest" description="Disordered" evidence="1">
    <location>
        <begin position="1"/>
        <end position="72"/>
    </location>
</feature>
<reference evidence="2" key="1">
    <citation type="submission" date="2014-05" db="EMBL/GenBank/DDBJ databases">
        <title>The transcriptome of the halophilic microalga Tetraselmis sp. GSL018 isolated from the Great Salt Lake, Utah.</title>
        <authorList>
            <person name="Jinkerson R.E."/>
            <person name="D'Adamo S."/>
            <person name="Posewitz M.C."/>
        </authorList>
    </citation>
    <scope>NUCLEOTIDE SEQUENCE</scope>
    <source>
        <strain evidence="2">GSL018</strain>
    </source>
</reference>
<feature type="region of interest" description="Disordered" evidence="1">
    <location>
        <begin position="273"/>
        <end position="313"/>
    </location>
</feature>
<feature type="region of interest" description="Disordered" evidence="1">
    <location>
        <begin position="129"/>
        <end position="187"/>
    </location>
</feature>
<accession>A0A061QUP3</accession>
<feature type="compositionally biased region" description="Low complexity" evidence="1">
    <location>
        <begin position="61"/>
        <end position="72"/>
    </location>
</feature>
<feature type="non-terminal residue" evidence="2">
    <location>
        <position position="313"/>
    </location>
</feature>
<name>A0A061QUP3_9CHLO</name>
<protein>
    <submittedName>
        <fullName evidence="2">Uncharacterized protein</fullName>
    </submittedName>
</protein>
<feature type="non-terminal residue" evidence="2">
    <location>
        <position position="1"/>
    </location>
</feature>
<feature type="compositionally biased region" description="Low complexity" evidence="1">
    <location>
        <begin position="88"/>
        <end position="110"/>
    </location>
</feature>
<feature type="compositionally biased region" description="Polar residues" evidence="1">
    <location>
        <begin position="275"/>
        <end position="288"/>
    </location>
</feature>
<dbReference type="AlphaFoldDB" id="A0A061QUP3"/>
<sequence length="313" mass="33990">TRLQGRAPPLFPERSQRAGPGRRPPAAGAEGKGDHRVAGGGASGPGPSAPSLQQAGGRGGLPSLPGGPCTQRPRLLCRRRRQAQRQGLATAACSFSRGRARRSAAPPLRKAPARALRRAACLHRCRSAVPRRCRPPPPSQPRRRHSDPPPRRPPIGRQRSKGPLGRRSTCPPSAASHQGSSRACLRRRRLGVTSRPCQIPGRRFFRAAGHCKPRPSLHSAAIGWGPYKNSMSALRPHSAASILSFTPHQTLSWSENRGAQEQTDMLWMDRWDSAGGTTRNPTDNQGTKAQAGGKENHAEREIYRIPHTHTHTH</sequence>
<dbReference type="EMBL" id="GBEZ01024900">
    <property type="protein sequence ID" value="JAC62134.1"/>
    <property type="molecule type" value="Transcribed_RNA"/>
</dbReference>
<feature type="compositionally biased region" description="Low complexity" evidence="1">
    <location>
        <begin position="17"/>
        <end position="29"/>
    </location>
</feature>
<evidence type="ECO:0000256" key="1">
    <source>
        <dbReference type="SAM" id="MobiDB-lite"/>
    </source>
</evidence>
<feature type="region of interest" description="Disordered" evidence="1">
    <location>
        <begin position="88"/>
        <end position="115"/>
    </location>
</feature>